<evidence type="ECO:0000313" key="7">
    <source>
        <dbReference type="Proteomes" id="UP001239169"/>
    </source>
</evidence>
<sequence>MAKKENKNMIINMTIGLISKSIVESTMLSTFNELSKPGTIVVSGAGNEGNTDIHYRGSIKNKEKVDDIIIQVGEQTNLDITLVVNGPDKIGAMLISPSGEISYKIMYSPEYYVYKGKFNLEDTAYEMRLSYPWLESGNEELTISLYDIKPGIWTLRLIPEFIIEGNYDVYLPNKNIISDETRFSDPASEATITMYAASENVITIGTYNDKTDSIWIGSSKGPVKLSLIKPDIVAPGVDIISTYINSSYNTSIGTGVSSSIVSGVLAIIFEYMTSEYEFAEELLSIQPIKTYLMLGATKKIYIHIPILHKDMEY</sequence>
<gene>
    <name evidence="6" type="ORF">QJS64_09925</name>
</gene>
<feature type="domain" description="Peptidase S8/S53" evidence="5">
    <location>
        <begin position="186"/>
        <end position="274"/>
    </location>
</feature>
<evidence type="ECO:0000256" key="1">
    <source>
        <dbReference type="ARBA" id="ARBA00011073"/>
    </source>
</evidence>
<evidence type="ECO:0000313" key="6">
    <source>
        <dbReference type="EMBL" id="WGX74530.1"/>
    </source>
</evidence>
<keyword evidence="2" id="KW-0645">Protease</keyword>
<organism evidence="6 7">
    <name type="scientific">Paraclostridium bifermentans</name>
    <name type="common">Clostridium bifermentans</name>
    <dbReference type="NCBI Taxonomy" id="1490"/>
    <lineage>
        <taxon>Bacteria</taxon>
        <taxon>Bacillati</taxon>
        <taxon>Bacillota</taxon>
        <taxon>Clostridia</taxon>
        <taxon>Peptostreptococcales</taxon>
        <taxon>Peptostreptococcaceae</taxon>
        <taxon>Paraclostridium</taxon>
    </lineage>
</organism>
<dbReference type="InterPro" id="IPR036852">
    <property type="entry name" value="Peptidase_S8/S53_dom_sf"/>
</dbReference>
<keyword evidence="4" id="KW-0720">Serine protease</keyword>
<dbReference type="EMBL" id="CP124685">
    <property type="protein sequence ID" value="WGX74530.1"/>
    <property type="molecule type" value="Genomic_DNA"/>
</dbReference>
<proteinExistence type="inferred from homology"/>
<keyword evidence="7" id="KW-1185">Reference proteome</keyword>
<dbReference type="Gene3D" id="3.40.50.200">
    <property type="entry name" value="Peptidase S8/S53 domain"/>
    <property type="match status" value="1"/>
</dbReference>
<accession>A0ABY8QZB2</accession>
<reference evidence="6 7" key="1">
    <citation type="submission" date="2023-04" db="EMBL/GenBank/DDBJ databases">
        <title>Bacteria Genome Submission.</title>
        <authorList>
            <person name="Isaac P."/>
        </authorList>
    </citation>
    <scope>NUCLEOTIDE SEQUENCE [LARGE SCALE GENOMIC DNA]</scope>
    <source>
        <strain evidence="6 7">SampleS7P1</strain>
    </source>
</reference>
<dbReference type="Pfam" id="PF00082">
    <property type="entry name" value="Peptidase_S8"/>
    <property type="match status" value="1"/>
</dbReference>
<dbReference type="Gene3D" id="2.60.120.1290">
    <property type="match status" value="1"/>
</dbReference>
<dbReference type="InterPro" id="IPR050131">
    <property type="entry name" value="Peptidase_S8_subtilisin-like"/>
</dbReference>
<dbReference type="Proteomes" id="UP001239169">
    <property type="component" value="Chromosome"/>
</dbReference>
<dbReference type="SUPFAM" id="SSF52743">
    <property type="entry name" value="Subtilisin-like"/>
    <property type="match status" value="1"/>
</dbReference>
<dbReference type="PANTHER" id="PTHR43806:SF11">
    <property type="entry name" value="CEREVISIN-RELATED"/>
    <property type="match status" value="1"/>
</dbReference>
<dbReference type="PANTHER" id="PTHR43806">
    <property type="entry name" value="PEPTIDASE S8"/>
    <property type="match status" value="1"/>
</dbReference>
<keyword evidence="3" id="KW-0378">Hydrolase</keyword>
<evidence type="ECO:0000256" key="2">
    <source>
        <dbReference type="ARBA" id="ARBA00022670"/>
    </source>
</evidence>
<protein>
    <submittedName>
        <fullName evidence="6">S8 family serine peptidase</fullName>
    </submittedName>
</protein>
<evidence type="ECO:0000259" key="5">
    <source>
        <dbReference type="Pfam" id="PF00082"/>
    </source>
</evidence>
<comment type="similarity">
    <text evidence="1">Belongs to the peptidase S8 family.</text>
</comment>
<evidence type="ECO:0000256" key="3">
    <source>
        <dbReference type="ARBA" id="ARBA00022801"/>
    </source>
</evidence>
<name>A0ABY8QZB2_PARBF</name>
<dbReference type="InterPro" id="IPR000209">
    <property type="entry name" value="Peptidase_S8/S53_dom"/>
</dbReference>
<evidence type="ECO:0000256" key="4">
    <source>
        <dbReference type="ARBA" id="ARBA00022825"/>
    </source>
</evidence>